<organism evidence="11 12">
    <name type="scientific">Silvanigrella aquatica</name>
    <dbReference type="NCBI Taxonomy" id="1915309"/>
    <lineage>
        <taxon>Bacteria</taxon>
        <taxon>Pseudomonadati</taxon>
        <taxon>Bdellovibrionota</taxon>
        <taxon>Oligoflexia</taxon>
        <taxon>Silvanigrellales</taxon>
        <taxon>Silvanigrellaceae</taxon>
        <taxon>Silvanigrella</taxon>
    </lineage>
</organism>
<dbReference type="SMART" id="SM00387">
    <property type="entry name" value="HATPase_c"/>
    <property type="match status" value="1"/>
</dbReference>
<dbReference type="Pfam" id="PF02518">
    <property type="entry name" value="HATPase_c"/>
    <property type="match status" value="1"/>
</dbReference>
<dbReference type="PANTHER" id="PTHR43065">
    <property type="entry name" value="SENSOR HISTIDINE KINASE"/>
    <property type="match status" value="1"/>
</dbReference>
<sequence>MVAKSKTLKSYFLKVLLLSSLIPFFVSISLLWNFISNSNEKINLANNQLKKTYDLEIIDSFHKIQGAMTVLAQSEELKNYFDSTIDSERKNLEELNKVILILQNTLPYANAKWSIINSRGKEIANLPKTNLNTRILKDIEKDRGVVFISKNNQIQFTTPISYKLTADLKSFKKNLGYIMLSLPVMEVQKVFPNLIEFISISKDLDIKNFHTKLKIEYQAESNLYFLYMYIFISFIFIVLATIWSLKIFQKNIVDKILSLRFRVRNEMEFLEKHELRNELDSLSQTFDLYLRYTFFLQKEIFKSSQLAAAGNVAHMIAHDVRKPFSKLQFFMAEIKRSKELKDIFQTVTEFEPSFKSSVEYVEHLLNEVMDARVTMLNIEQSVSFEKIIMKSFQNLSAMPAHCYVAINYDLEMGFSLQVDEIRVTRIIINLISNALEAMNYQGKIWINSKKFELNDKLFLKVTIGNNNSYIPLEYLDHIFEPFFTLKKEKGTGLGLSIAQKIVNLHGGSIQCHSNKETGVEFIFTLPAKKEEMSSMNQFLPEVIKGTKINLTDDNQVFLDNNKYLVVVDDDPLICRTWKRHLADENLIYFLSPEEFFNYYEIHTDFIGHILFIVSDFYFGKDSKYNFYDFIKNLRKIYSGKVFLSSDIKLNEEPDLKNFDIIIIEKRVYTISELTQLSRNSLD</sequence>
<dbReference type="GO" id="GO:0005524">
    <property type="term" value="F:ATP binding"/>
    <property type="evidence" value="ECO:0007669"/>
    <property type="project" value="UniProtKB-KW"/>
</dbReference>
<evidence type="ECO:0000256" key="3">
    <source>
        <dbReference type="ARBA" id="ARBA00022553"/>
    </source>
</evidence>
<dbReference type="EMBL" id="CP017834">
    <property type="protein sequence ID" value="APJ02912.1"/>
    <property type="molecule type" value="Genomic_DNA"/>
</dbReference>
<dbReference type="PRINTS" id="PR00344">
    <property type="entry name" value="BCTRLSENSOR"/>
</dbReference>
<dbReference type="GO" id="GO:0000160">
    <property type="term" value="P:phosphorelay signal transduction system"/>
    <property type="evidence" value="ECO:0007669"/>
    <property type="project" value="UniProtKB-KW"/>
</dbReference>
<dbReference type="Gene3D" id="3.30.565.10">
    <property type="entry name" value="Histidine kinase-like ATPase, C-terminal domain"/>
    <property type="match status" value="1"/>
</dbReference>
<dbReference type="GO" id="GO:0004673">
    <property type="term" value="F:protein histidine kinase activity"/>
    <property type="evidence" value="ECO:0007669"/>
    <property type="project" value="UniProtKB-EC"/>
</dbReference>
<evidence type="ECO:0000313" key="11">
    <source>
        <dbReference type="EMBL" id="APJ02912.1"/>
    </source>
</evidence>
<dbReference type="InterPro" id="IPR036890">
    <property type="entry name" value="HATPase_C_sf"/>
</dbReference>
<keyword evidence="9" id="KW-0812">Transmembrane</keyword>
<dbReference type="InterPro" id="IPR004358">
    <property type="entry name" value="Sig_transdc_His_kin-like_C"/>
</dbReference>
<keyword evidence="4" id="KW-0808">Transferase</keyword>
<evidence type="ECO:0000256" key="4">
    <source>
        <dbReference type="ARBA" id="ARBA00022679"/>
    </source>
</evidence>
<feature type="domain" description="Histidine kinase" evidence="10">
    <location>
        <begin position="315"/>
        <end position="529"/>
    </location>
</feature>
<dbReference type="SUPFAM" id="SSF55874">
    <property type="entry name" value="ATPase domain of HSP90 chaperone/DNA topoisomerase II/histidine kinase"/>
    <property type="match status" value="1"/>
</dbReference>
<dbReference type="Proteomes" id="UP000184731">
    <property type="component" value="Chromosome"/>
</dbReference>
<evidence type="ECO:0000256" key="6">
    <source>
        <dbReference type="ARBA" id="ARBA00022777"/>
    </source>
</evidence>
<name>A0A1L4CY87_9BACT</name>
<evidence type="ECO:0000256" key="8">
    <source>
        <dbReference type="ARBA" id="ARBA00023012"/>
    </source>
</evidence>
<dbReference type="PANTHER" id="PTHR43065:SF10">
    <property type="entry name" value="PEROXIDE STRESS-ACTIVATED HISTIDINE KINASE MAK3"/>
    <property type="match status" value="1"/>
</dbReference>
<evidence type="ECO:0000256" key="5">
    <source>
        <dbReference type="ARBA" id="ARBA00022741"/>
    </source>
</evidence>
<evidence type="ECO:0000313" key="12">
    <source>
        <dbReference type="Proteomes" id="UP000184731"/>
    </source>
</evidence>
<keyword evidence="8" id="KW-0902">Two-component regulatory system</keyword>
<comment type="catalytic activity">
    <reaction evidence="1">
        <text>ATP + protein L-histidine = ADP + protein N-phospho-L-histidine.</text>
        <dbReference type="EC" id="2.7.13.3"/>
    </reaction>
</comment>
<evidence type="ECO:0000259" key="10">
    <source>
        <dbReference type="PROSITE" id="PS50109"/>
    </source>
</evidence>
<protein>
    <recommendedName>
        <fullName evidence="2">histidine kinase</fullName>
        <ecNumber evidence="2">2.7.13.3</ecNumber>
    </recommendedName>
</protein>
<dbReference type="RefSeq" id="WP_148696623.1">
    <property type="nucleotide sequence ID" value="NZ_CP017834.1"/>
</dbReference>
<evidence type="ECO:0000256" key="9">
    <source>
        <dbReference type="SAM" id="Phobius"/>
    </source>
</evidence>
<dbReference type="InterPro" id="IPR003594">
    <property type="entry name" value="HATPase_dom"/>
</dbReference>
<keyword evidence="7" id="KW-0067">ATP-binding</keyword>
<keyword evidence="5" id="KW-0547">Nucleotide-binding</keyword>
<dbReference type="CDD" id="cd00075">
    <property type="entry name" value="HATPase"/>
    <property type="match status" value="1"/>
</dbReference>
<gene>
    <name evidence="11" type="ORF">AXG55_02850</name>
</gene>
<dbReference type="STRING" id="1915309.AXG55_02850"/>
<reference evidence="11 12" key="1">
    <citation type="submission" date="2016-10" db="EMBL/GenBank/DDBJ databases">
        <title>Silvanigrella aquatica sp. nov., isolated from a freshwater lake located in the Black Forest, Germany, description of Silvanigrellaceae fam. nov., Silvanigrellales ord. nov., reclassification of the order Bdellovibrionales in the class Oligoflexia, reclassification of the families Bacteriovoracaceae and Halobacteriovoraceae in the new order Bacteriovoracales ord. nov., and reclassification of the family Pseudobacteriovoracaceae in the order Oligoflexiales.</title>
        <authorList>
            <person name="Hahn M.W."/>
            <person name="Schmidt J."/>
            <person name="Koll U."/>
            <person name="Rohde M."/>
            <person name="Verbag S."/>
            <person name="Pitt A."/>
            <person name="Nakai R."/>
            <person name="Naganuma T."/>
            <person name="Lang E."/>
        </authorList>
    </citation>
    <scope>NUCLEOTIDE SEQUENCE [LARGE SCALE GENOMIC DNA]</scope>
    <source>
        <strain evidence="11 12">MWH-Nonnen-W8red</strain>
    </source>
</reference>
<keyword evidence="6" id="KW-0418">Kinase</keyword>
<keyword evidence="12" id="KW-1185">Reference proteome</keyword>
<evidence type="ECO:0000256" key="2">
    <source>
        <dbReference type="ARBA" id="ARBA00012438"/>
    </source>
</evidence>
<proteinExistence type="predicted"/>
<dbReference type="KEGG" id="saqi:AXG55_02850"/>
<keyword evidence="3" id="KW-0597">Phosphoprotein</keyword>
<accession>A0A1L4CY87</accession>
<dbReference type="EC" id="2.7.13.3" evidence="2"/>
<dbReference type="AlphaFoldDB" id="A0A1L4CY87"/>
<keyword evidence="9" id="KW-0472">Membrane</keyword>
<keyword evidence="9" id="KW-1133">Transmembrane helix</keyword>
<dbReference type="InterPro" id="IPR005467">
    <property type="entry name" value="His_kinase_dom"/>
</dbReference>
<evidence type="ECO:0000256" key="1">
    <source>
        <dbReference type="ARBA" id="ARBA00000085"/>
    </source>
</evidence>
<dbReference type="OrthoDB" id="9770795at2"/>
<feature type="transmembrane region" description="Helical" evidence="9">
    <location>
        <begin position="224"/>
        <end position="245"/>
    </location>
</feature>
<feature type="transmembrane region" description="Helical" evidence="9">
    <location>
        <begin position="12"/>
        <end position="35"/>
    </location>
</feature>
<evidence type="ECO:0000256" key="7">
    <source>
        <dbReference type="ARBA" id="ARBA00022840"/>
    </source>
</evidence>
<dbReference type="PROSITE" id="PS50109">
    <property type="entry name" value="HIS_KIN"/>
    <property type="match status" value="1"/>
</dbReference>